<reference evidence="2 3" key="1">
    <citation type="submission" date="2016-10" db="EMBL/GenBank/DDBJ databases">
        <authorList>
            <person name="de Groot N.N."/>
        </authorList>
    </citation>
    <scope>NUCLEOTIDE SEQUENCE [LARGE SCALE GENOMIC DNA]</scope>
    <source>
        <strain evidence="2 3">CGMCC 1.12333</strain>
    </source>
</reference>
<name>A0A1I7HJR8_9FLAO</name>
<feature type="transmembrane region" description="Helical" evidence="1">
    <location>
        <begin position="65"/>
        <end position="84"/>
    </location>
</feature>
<feature type="transmembrane region" description="Helical" evidence="1">
    <location>
        <begin position="42"/>
        <end position="59"/>
    </location>
</feature>
<dbReference type="RefSeq" id="WP_093025498.1">
    <property type="nucleotide sequence ID" value="NZ_FPBK01000009.1"/>
</dbReference>
<keyword evidence="1" id="KW-0472">Membrane</keyword>
<dbReference type="AlphaFoldDB" id="A0A1I7HJR8"/>
<dbReference type="EMBL" id="FPBK01000009">
    <property type="protein sequence ID" value="SFU60726.1"/>
    <property type="molecule type" value="Genomic_DNA"/>
</dbReference>
<evidence type="ECO:0000256" key="1">
    <source>
        <dbReference type="SAM" id="Phobius"/>
    </source>
</evidence>
<dbReference type="OrthoDB" id="1434039at2"/>
<sequence>MNLKELMSLGMDLEKQEQYFKTEQQEDLYILKTQMQWETKHLLFSMIPIISLSFIIGIVNRNLVTTLIITSLIAIFFAIGYGLFRVAAFQMYKEIIFNTKSQQCYIQNTFFGKKSNPTLIDKKYNLEKLSYQPLTRSGKTRYSLRYTTHKTYHLMVIRTDEDKLIIENFMQDIDYEKFSN</sequence>
<keyword evidence="1" id="KW-0812">Transmembrane</keyword>
<keyword evidence="1" id="KW-1133">Transmembrane helix</keyword>
<protein>
    <submittedName>
        <fullName evidence="2">Uncharacterized protein</fullName>
    </submittedName>
</protein>
<proteinExistence type="predicted"/>
<dbReference type="STRING" id="1224947.SAMN05216480_109134"/>
<gene>
    <name evidence="2" type="ORF">SAMN05216480_109134</name>
</gene>
<accession>A0A1I7HJR8</accession>
<dbReference type="Proteomes" id="UP000199138">
    <property type="component" value="Unassembled WGS sequence"/>
</dbReference>
<evidence type="ECO:0000313" key="3">
    <source>
        <dbReference type="Proteomes" id="UP000199138"/>
    </source>
</evidence>
<keyword evidence="3" id="KW-1185">Reference proteome</keyword>
<organism evidence="2 3">
    <name type="scientific">Pustulibacterium marinum</name>
    <dbReference type="NCBI Taxonomy" id="1224947"/>
    <lineage>
        <taxon>Bacteria</taxon>
        <taxon>Pseudomonadati</taxon>
        <taxon>Bacteroidota</taxon>
        <taxon>Flavobacteriia</taxon>
        <taxon>Flavobacteriales</taxon>
        <taxon>Flavobacteriaceae</taxon>
        <taxon>Pustulibacterium</taxon>
    </lineage>
</organism>
<evidence type="ECO:0000313" key="2">
    <source>
        <dbReference type="EMBL" id="SFU60726.1"/>
    </source>
</evidence>